<organism evidence="2">
    <name type="scientific">marine sediment metagenome</name>
    <dbReference type="NCBI Taxonomy" id="412755"/>
    <lineage>
        <taxon>unclassified sequences</taxon>
        <taxon>metagenomes</taxon>
        <taxon>ecological metagenomes</taxon>
    </lineage>
</organism>
<dbReference type="AlphaFoldDB" id="X0VJK4"/>
<evidence type="ECO:0000259" key="1">
    <source>
        <dbReference type="SMART" id="SM00943"/>
    </source>
</evidence>
<feature type="non-terminal residue" evidence="2">
    <location>
        <position position="234"/>
    </location>
</feature>
<proteinExistence type="predicted"/>
<gene>
    <name evidence="2" type="ORF">S01H1_33692</name>
</gene>
<feature type="domain" description="DNA primase/polymerase bifunctional N-terminal" evidence="1">
    <location>
        <begin position="10"/>
        <end position="169"/>
    </location>
</feature>
<dbReference type="SUPFAM" id="SSF56747">
    <property type="entry name" value="Prim-pol domain"/>
    <property type="match status" value="1"/>
</dbReference>
<accession>X0VJK4</accession>
<evidence type="ECO:0000313" key="2">
    <source>
        <dbReference type="EMBL" id="GAG12678.1"/>
    </source>
</evidence>
<dbReference type="CDD" id="cd04859">
    <property type="entry name" value="Prim_Pol"/>
    <property type="match status" value="1"/>
</dbReference>
<dbReference type="InterPro" id="IPR015330">
    <property type="entry name" value="DNA_primase/pol_bifunc_N"/>
</dbReference>
<dbReference type="SMART" id="SM00943">
    <property type="entry name" value="Prim-Pol"/>
    <property type="match status" value="1"/>
</dbReference>
<comment type="caution">
    <text evidence="2">The sequence shown here is derived from an EMBL/GenBank/DDBJ whole genome shotgun (WGS) entry which is preliminary data.</text>
</comment>
<dbReference type="Pfam" id="PF09250">
    <property type="entry name" value="Prim-Pol"/>
    <property type="match status" value="1"/>
</dbReference>
<protein>
    <recommendedName>
        <fullName evidence="1">DNA primase/polymerase bifunctional N-terminal domain-containing protein</fullName>
    </recommendedName>
</protein>
<sequence length="234" mass="26089">MTLTCILEAALDYHHRDWSLIPIQPRTKVPACPSWKPYQTERADEAKLHHWFGSNGDQGVAVICGEVSGGLVVRDFDQMAAYERWAAEYPELAETLPTVATGRPGRHVYVRANIDQIRDLSPSRGSVLTFDDGEVRGGGYCLLPPSKHPNGNDYRWIVPLGDESPEVDLISSGLLPCNREDRVNTGGQRRLKTLVVLEEETNGKHESTSTLQLCHQDSLETLSFQDSLLQPNIK</sequence>
<reference evidence="2" key="1">
    <citation type="journal article" date="2014" name="Front. Microbiol.">
        <title>High frequency of phylogenetically diverse reductive dehalogenase-homologous genes in deep subseafloor sedimentary metagenomes.</title>
        <authorList>
            <person name="Kawai M."/>
            <person name="Futagami T."/>
            <person name="Toyoda A."/>
            <person name="Takaki Y."/>
            <person name="Nishi S."/>
            <person name="Hori S."/>
            <person name="Arai W."/>
            <person name="Tsubouchi T."/>
            <person name="Morono Y."/>
            <person name="Uchiyama I."/>
            <person name="Ito T."/>
            <person name="Fujiyama A."/>
            <person name="Inagaki F."/>
            <person name="Takami H."/>
        </authorList>
    </citation>
    <scope>NUCLEOTIDE SEQUENCE</scope>
    <source>
        <strain evidence="2">Expedition CK06-06</strain>
    </source>
</reference>
<dbReference type="EMBL" id="BARS01020926">
    <property type="protein sequence ID" value="GAG12678.1"/>
    <property type="molecule type" value="Genomic_DNA"/>
</dbReference>
<name>X0VJK4_9ZZZZ</name>
<dbReference type="Gene3D" id="3.30.720.160">
    <property type="entry name" value="Bifunctional DNA primase/polymerase, N-terminal"/>
    <property type="match status" value="1"/>
</dbReference>